<name>A0A6A1WL77_9ROSI</name>
<feature type="compositionally biased region" description="Polar residues" evidence="1">
    <location>
        <begin position="1"/>
        <end position="10"/>
    </location>
</feature>
<keyword evidence="2" id="KW-0472">Membrane</keyword>
<dbReference type="InterPro" id="IPR027443">
    <property type="entry name" value="IPNS-like_sf"/>
</dbReference>
<dbReference type="OrthoDB" id="1523082at2759"/>
<dbReference type="SUPFAM" id="SSF51197">
    <property type="entry name" value="Clavaminate synthase-like"/>
    <property type="match status" value="1"/>
</dbReference>
<comment type="caution">
    <text evidence="3">The sequence shown here is derived from an EMBL/GenBank/DDBJ whole genome shotgun (WGS) entry which is preliminary data.</text>
</comment>
<protein>
    <submittedName>
        <fullName evidence="3">Uncharacterized protein</fullName>
    </submittedName>
</protein>
<reference evidence="3 4" key="1">
    <citation type="journal article" date="2019" name="Plant Biotechnol. J.">
        <title>The red bayberry genome and genetic basis of sex determination.</title>
        <authorList>
            <person name="Jia H.M."/>
            <person name="Jia H.J."/>
            <person name="Cai Q.L."/>
            <person name="Wang Y."/>
            <person name="Zhao H.B."/>
            <person name="Yang W.F."/>
            <person name="Wang G.Y."/>
            <person name="Li Y.H."/>
            <person name="Zhan D.L."/>
            <person name="Shen Y.T."/>
            <person name="Niu Q.F."/>
            <person name="Chang L."/>
            <person name="Qiu J."/>
            <person name="Zhao L."/>
            <person name="Xie H.B."/>
            <person name="Fu W.Y."/>
            <person name="Jin J."/>
            <person name="Li X.W."/>
            <person name="Jiao Y."/>
            <person name="Zhou C.C."/>
            <person name="Tu T."/>
            <person name="Chai C.Y."/>
            <person name="Gao J.L."/>
            <person name="Fan L.J."/>
            <person name="van de Weg E."/>
            <person name="Wang J.Y."/>
            <person name="Gao Z.S."/>
        </authorList>
    </citation>
    <scope>NUCLEOTIDE SEQUENCE [LARGE SCALE GENOMIC DNA]</scope>
    <source>
        <tissue evidence="3">Leaves</tissue>
    </source>
</reference>
<accession>A0A6A1WL77</accession>
<dbReference type="AlphaFoldDB" id="A0A6A1WL77"/>
<dbReference type="Proteomes" id="UP000516437">
    <property type="component" value="Chromosome 2"/>
</dbReference>
<dbReference type="Gene3D" id="2.60.120.330">
    <property type="entry name" value="B-lactam Antibiotic, Isopenicillin N Synthase, Chain"/>
    <property type="match status" value="1"/>
</dbReference>
<proteinExistence type="predicted"/>
<feature type="transmembrane region" description="Helical" evidence="2">
    <location>
        <begin position="313"/>
        <end position="334"/>
    </location>
</feature>
<evidence type="ECO:0000256" key="2">
    <source>
        <dbReference type="SAM" id="Phobius"/>
    </source>
</evidence>
<gene>
    <name evidence="3" type="ORF">CJ030_MR2G009984</name>
</gene>
<dbReference type="PANTHER" id="PTHR34945:SF4">
    <property type="entry name" value="2-OXOGLUTARATE (2OG) AND FE(II)-DEPENDENT OXYGENASE SUPERFAMILY PROTEIN"/>
    <property type="match status" value="1"/>
</dbReference>
<evidence type="ECO:0000256" key="1">
    <source>
        <dbReference type="SAM" id="MobiDB-lite"/>
    </source>
</evidence>
<evidence type="ECO:0000313" key="3">
    <source>
        <dbReference type="EMBL" id="KAB1224607.1"/>
    </source>
</evidence>
<sequence>MGTWRTSTSAFPPPSPIPTASGSRSAADEIFTKYLENSLQPPHLDWPPSTRHPIPAYIDLRSLTLRVRDSVDRLLSSAKEFGVCRIRGHGVSGEELELLLEEAEWVFRNAEAPGFVRHIGKRKQIVWTRSQKERLESAGKSTGAERYRSFSQIMENVTEKLNAVAEQLIQIFMENSDNKQFSKGMKEKKSVLTLCKYDHENLFEERNPLLPSEESEKSYGHAVSLHLPVENSQFYVQPNGDPFSFQEGPETIVVTNGRQLQEWSQGEFKCFSGEIIMEPTSQGTRAASYSLKLECSSSTINQSFDKNRKTISLLDQILVAFIIIFLYIVFLHALSQSAQT</sequence>
<organism evidence="3 4">
    <name type="scientific">Morella rubra</name>
    <name type="common">Chinese bayberry</name>
    <dbReference type="NCBI Taxonomy" id="262757"/>
    <lineage>
        <taxon>Eukaryota</taxon>
        <taxon>Viridiplantae</taxon>
        <taxon>Streptophyta</taxon>
        <taxon>Embryophyta</taxon>
        <taxon>Tracheophyta</taxon>
        <taxon>Spermatophyta</taxon>
        <taxon>Magnoliopsida</taxon>
        <taxon>eudicotyledons</taxon>
        <taxon>Gunneridae</taxon>
        <taxon>Pentapetalae</taxon>
        <taxon>rosids</taxon>
        <taxon>fabids</taxon>
        <taxon>Fagales</taxon>
        <taxon>Myricaceae</taxon>
        <taxon>Morella</taxon>
    </lineage>
</organism>
<keyword evidence="2" id="KW-1133">Transmembrane helix</keyword>
<keyword evidence="2" id="KW-0812">Transmembrane</keyword>
<feature type="region of interest" description="Disordered" evidence="1">
    <location>
        <begin position="1"/>
        <end position="23"/>
    </location>
</feature>
<dbReference type="EMBL" id="RXIC02000020">
    <property type="protein sequence ID" value="KAB1224607.1"/>
    <property type="molecule type" value="Genomic_DNA"/>
</dbReference>
<evidence type="ECO:0000313" key="4">
    <source>
        <dbReference type="Proteomes" id="UP000516437"/>
    </source>
</evidence>
<dbReference type="PANTHER" id="PTHR34945">
    <property type="entry name" value="2-OXOGLUTARATE (2OG) AND FE(II)-DEPENDENT OXYGENASE SUPERFAMILY PROTEIN"/>
    <property type="match status" value="1"/>
</dbReference>
<keyword evidence="4" id="KW-1185">Reference proteome</keyword>